<feature type="transmembrane region" description="Helical" evidence="1">
    <location>
        <begin position="31"/>
        <end position="52"/>
    </location>
</feature>
<feature type="transmembrane region" description="Helical" evidence="1">
    <location>
        <begin position="170"/>
        <end position="192"/>
    </location>
</feature>
<evidence type="ECO:0000256" key="1">
    <source>
        <dbReference type="SAM" id="Phobius"/>
    </source>
</evidence>
<gene>
    <name evidence="2" type="ORF">Mal4_37560</name>
</gene>
<protein>
    <submittedName>
        <fullName evidence="2">Uncharacterized protein</fullName>
    </submittedName>
</protein>
<dbReference type="Proteomes" id="UP000320496">
    <property type="component" value="Chromosome"/>
</dbReference>
<organism evidence="2 3">
    <name type="scientific">Maioricimonas rarisocia</name>
    <dbReference type="NCBI Taxonomy" id="2528026"/>
    <lineage>
        <taxon>Bacteria</taxon>
        <taxon>Pseudomonadati</taxon>
        <taxon>Planctomycetota</taxon>
        <taxon>Planctomycetia</taxon>
        <taxon>Planctomycetales</taxon>
        <taxon>Planctomycetaceae</taxon>
        <taxon>Maioricimonas</taxon>
    </lineage>
</organism>
<dbReference type="RefSeq" id="WP_145370594.1">
    <property type="nucleotide sequence ID" value="NZ_CP036275.1"/>
</dbReference>
<reference evidence="2 3" key="1">
    <citation type="submission" date="2019-02" db="EMBL/GenBank/DDBJ databases">
        <title>Deep-cultivation of Planctomycetes and their phenomic and genomic characterization uncovers novel biology.</title>
        <authorList>
            <person name="Wiegand S."/>
            <person name="Jogler M."/>
            <person name="Boedeker C."/>
            <person name="Pinto D."/>
            <person name="Vollmers J."/>
            <person name="Rivas-Marin E."/>
            <person name="Kohn T."/>
            <person name="Peeters S.H."/>
            <person name="Heuer A."/>
            <person name="Rast P."/>
            <person name="Oberbeckmann S."/>
            <person name="Bunk B."/>
            <person name="Jeske O."/>
            <person name="Meyerdierks A."/>
            <person name="Storesund J.E."/>
            <person name="Kallscheuer N."/>
            <person name="Luecker S."/>
            <person name="Lage O.M."/>
            <person name="Pohl T."/>
            <person name="Merkel B.J."/>
            <person name="Hornburger P."/>
            <person name="Mueller R.-W."/>
            <person name="Bruemmer F."/>
            <person name="Labrenz M."/>
            <person name="Spormann A.M."/>
            <person name="Op den Camp H."/>
            <person name="Overmann J."/>
            <person name="Amann R."/>
            <person name="Jetten M.S.M."/>
            <person name="Mascher T."/>
            <person name="Medema M.H."/>
            <person name="Devos D.P."/>
            <person name="Kaster A.-K."/>
            <person name="Ovreas L."/>
            <person name="Rohde M."/>
            <person name="Galperin M.Y."/>
            <person name="Jogler C."/>
        </authorList>
    </citation>
    <scope>NUCLEOTIDE SEQUENCE [LARGE SCALE GENOMIC DNA]</scope>
    <source>
        <strain evidence="2 3">Mal4</strain>
    </source>
</reference>
<evidence type="ECO:0000313" key="3">
    <source>
        <dbReference type="Proteomes" id="UP000320496"/>
    </source>
</evidence>
<dbReference type="KEGG" id="mri:Mal4_37560"/>
<feature type="transmembrane region" description="Helical" evidence="1">
    <location>
        <begin position="73"/>
        <end position="94"/>
    </location>
</feature>
<dbReference type="EMBL" id="CP036275">
    <property type="protein sequence ID" value="QDU39411.1"/>
    <property type="molecule type" value="Genomic_DNA"/>
</dbReference>
<keyword evidence="1" id="KW-0812">Transmembrane</keyword>
<feature type="transmembrane region" description="Helical" evidence="1">
    <location>
        <begin position="100"/>
        <end position="128"/>
    </location>
</feature>
<keyword evidence="1" id="KW-0472">Membrane</keyword>
<feature type="transmembrane region" description="Helical" evidence="1">
    <location>
        <begin position="140"/>
        <end position="164"/>
    </location>
</feature>
<dbReference type="AlphaFoldDB" id="A0A517ZAD8"/>
<accession>A0A517ZAD8</accession>
<evidence type="ECO:0000313" key="2">
    <source>
        <dbReference type="EMBL" id="QDU39411.1"/>
    </source>
</evidence>
<sequence length="204" mass="22098">MMMIAALGVIIPLNIGVGVLGNNQFAVWFNLTTMITWFIVASFATALVAARCTKNILRYGVFGFARPNWWFEFGRLSVIVGLFAVISCPAAFFLPFRNSVVPALLATAAASAVLFVVAATVGYVLAFVNHSPVNSKAFQCVHYFYCTMVPVTLLITSAICWPQAVFWPNGFLVICGGVASAILCACGMLSVVSRYNQWETEEAS</sequence>
<proteinExistence type="predicted"/>
<keyword evidence="3" id="KW-1185">Reference proteome</keyword>
<name>A0A517ZAD8_9PLAN</name>
<keyword evidence="1" id="KW-1133">Transmembrane helix</keyword>